<name>A0A0L0QSV3_VIRPA</name>
<gene>
    <name evidence="1" type="ORF">AFK71_02920</name>
</gene>
<dbReference type="Pfam" id="PF13730">
    <property type="entry name" value="HTH_36"/>
    <property type="match status" value="1"/>
</dbReference>
<reference evidence="2" key="1">
    <citation type="submission" date="2015-07" db="EMBL/GenBank/DDBJ databases">
        <title>Fjat-10053 dsm26.</title>
        <authorList>
            <person name="Liu B."/>
            <person name="Wang J."/>
            <person name="Zhu Y."/>
            <person name="Liu G."/>
            <person name="Chen Q."/>
            <person name="Chen Z."/>
            <person name="Lan J."/>
            <person name="Che J."/>
            <person name="Ge C."/>
            <person name="Shi H."/>
            <person name="Pan Z."/>
            <person name="Liu X."/>
        </authorList>
    </citation>
    <scope>NUCLEOTIDE SEQUENCE [LARGE SCALE GENOMIC DNA]</scope>
    <source>
        <strain evidence="2">DSM 26</strain>
    </source>
</reference>
<evidence type="ECO:0000313" key="1">
    <source>
        <dbReference type="EMBL" id="KNE21790.1"/>
    </source>
</evidence>
<sequence length="479" mass="55532">MDNDISVIAKKMKNLFITERKKYIIQNEDGSYTWINKNLNDEMIGLHLGRKRTYGIFCGAELTKFISFDVDIPSKKVVRSIYQVLNQIGISSEFIHTSWSGTKGYHVDVYFSSTIGYPKMVQLYNYVASKVLQIHSDIDKDKIECRPSPTQGLKLPLGINRKNKDENSNICWYVNDELKPIETLDYILDIKPIDISQIRAIIKRLPTIKSECISEHKPIAKTDLSKNASHNKKIKTGETLSSLENLFKNGLWQKGTRHKSLLKLAIWLNTRNHRRESCEEILRNWMRNQKKEYYDTPLEICYKEISRIVEGVYSNNIVLGKGKAKTMIAVSRNDLLTIHQYPKKFHKTINAIFIHSKRFADENGQFYMTYEQISEAAPCSLRTAVSHIKELEELKVIKVMRSPILFDGETPYNLPNTYELNLDFIDGDNDTSVTIEAPKLDKYGNTKIELILKVFPDKEWMDIDNILKKASLKRTKYKK</sequence>
<dbReference type="PATRIC" id="fig|1473.5.peg.3499"/>
<evidence type="ECO:0008006" key="3">
    <source>
        <dbReference type="Google" id="ProtNLM"/>
    </source>
</evidence>
<protein>
    <recommendedName>
        <fullName evidence="3">Primase C-terminal 1 domain-containing protein</fullName>
    </recommendedName>
</protein>
<dbReference type="AlphaFoldDB" id="A0A0L0QSV3"/>
<dbReference type="OrthoDB" id="2453150at2"/>
<dbReference type="RefSeq" id="WP_050350062.1">
    <property type="nucleotide sequence ID" value="NZ_CP073011.1"/>
</dbReference>
<dbReference type="GeneID" id="66869493"/>
<comment type="caution">
    <text evidence="1">The sequence shown here is derived from an EMBL/GenBank/DDBJ whole genome shotgun (WGS) entry which is preliminary data.</text>
</comment>
<dbReference type="EMBL" id="LGTO01000004">
    <property type="protein sequence ID" value="KNE21790.1"/>
    <property type="molecule type" value="Genomic_DNA"/>
</dbReference>
<proteinExistence type="predicted"/>
<evidence type="ECO:0000313" key="2">
    <source>
        <dbReference type="Proteomes" id="UP000036780"/>
    </source>
</evidence>
<organism evidence="1 2">
    <name type="scientific">Virgibacillus pantothenticus</name>
    <dbReference type="NCBI Taxonomy" id="1473"/>
    <lineage>
        <taxon>Bacteria</taxon>
        <taxon>Bacillati</taxon>
        <taxon>Bacillota</taxon>
        <taxon>Bacilli</taxon>
        <taxon>Bacillales</taxon>
        <taxon>Bacillaceae</taxon>
        <taxon>Virgibacillus</taxon>
    </lineage>
</organism>
<accession>A0A0L0QSV3</accession>
<dbReference type="Proteomes" id="UP000036780">
    <property type="component" value="Unassembled WGS sequence"/>
</dbReference>
<keyword evidence="2" id="KW-1185">Reference proteome</keyword>